<dbReference type="OrthoDB" id="7184189at2"/>
<dbReference type="InterPro" id="IPR020027">
    <property type="entry name" value="Pseudamin_synth-assoc_MeTrfase"/>
</dbReference>
<name>A0A1Y0HQ43_9BACT</name>
<evidence type="ECO:0000313" key="1">
    <source>
        <dbReference type="EMBL" id="ARU50050.1"/>
    </source>
</evidence>
<evidence type="ECO:0000313" key="2">
    <source>
        <dbReference type="Proteomes" id="UP000196005"/>
    </source>
</evidence>
<dbReference type="InterPro" id="IPR029063">
    <property type="entry name" value="SAM-dependent_MTases_sf"/>
</dbReference>
<dbReference type="AlphaFoldDB" id="A0A1Y0HQ43"/>
<dbReference type="EMBL" id="CP021416">
    <property type="protein sequence ID" value="ARU50050.1"/>
    <property type="molecule type" value="Genomic_DNA"/>
</dbReference>
<proteinExistence type="predicted"/>
<accession>A0A1Y0HQ43</accession>
<dbReference type="Gene3D" id="3.40.50.150">
    <property type="entry name" value="Vaccinia Virus protein VP39"/>
    <property type="match status" value="1"/>
</dbReference>
<keyword evidence="2" id="KW-1185">Reference proteome</keyword>
<organism evidence="1 2">
    <name type="scientific">Sulfurospirillum diekertiae</name>
    <dbReference type="NCBI Taxonomy" id="1854492"/>
    <lineage>
        <taxon>Bacteria</taxon>
        <taxon>Pseudomonadati</taxon>
        <taxon>Campylobacterota</taxon>
        <taxon>Epsilonproteobacteria</taxon>
        <taxon>Campylobacterales</taxon>
        <taxon>Sulfurospirillaceae</taxon>
        <taxon>Sulfurospirillum</taxon>
    </lineage>
</organism>
<dbReference type="NCBIfam" id="TIGR03587">
    <property type="entry name" value="Pse_Me-ase"/>
    <property type="match status" value="1"/>
</dbReference>
<protein>
    <recommendedName>
        <fullName evidence="3">Pseudaminic acid biosynthesis-associated methylase</fullName>
    </recommendedName>
</protein>
<dbReference type="KEGG" id="suls:Sdiek1_2908"/>
<sequence>MKHYKTEQEHFWAGEFGNDYVQRNKDQEIIATNIALFSKIIAKAPHVNSIIEFGSNIGLNLKAIKQLLPSVSLSAIEINQLAVEQLKAMGDIHVYHQSILDFMPDTQRDLTFIKGVFIHLNPEWLPMVYEKLYESSKRYICVVEYYNPTPIELSYRGFEGKLFKRDFAGELMDKYPDLTLIDYGFCYHRDPVFLQDDLTWFLMEKKALYA</sequence>
<dbReference type="SUPFAM" id="SSF53335">
    <property type="entry name" value="S-adenosyl-L-methionine-dependent methyltransferases"/>
    <property type="match status" value="1"/>
</dbReference>
<dbReference type="RefSeq" id="WP_087439714.1">
    <property type="nucleotide sequence ID" value="NZ_CP021416.1"/>
</dbReference>
<evidence type="ECO:0008006" key="3">
    <source>
        <dbReference type="Google" id="ProtNLM"/>
    </source>
</evidence>
<reference evidence="2" key="1">
    <citation type="submission" date="2017-05" db="EMBL/GenBank/DDBJ databases">
        <title>Dechlorination kinetics govern the competition between two new strains of the genus Sulfurospirillum.</title>
        <authorList>
            <person name="Buttet G.F."/>
            <person name="Murray A.M."/>
            <person name="Goris T."/>
            <person name="Burion M."/>
            <person name="Lin B."/>
            <person name="Rolle M."/>
            <person name="Maillard J."/>
        </authorList>
    </citation>
    <scope>NUCLEOTIDE SEQUENCE [LARGE SCALE GENOMIC DNA]</scope>
    <source>
        <strain evidence="2">SL2-1</strain>
    </source>
</reference>
<dbReference type="Proteomes" id="UP000196005">
    <property type="component" value="Chromosome"/>
</dbReference>
<gene>
    <name evidence="1" type="ORF">Sdiek1_2908</name>
</gene>